<accession>A0A023ZV60</accession>
<dbReference type="EMBL" id="KJ668714">
    <property type="protein sequence ID" value="AHY83278.1"/>
    <property type="molecule type" value="Genomic_DNA"/>
</dbReference>
<dbReference type="InterPro" id="IPR003611">
    <property type="entry name" value="NUMOD3"/>
</dbReference>
<dbReference type="CDD" id="cd10444">
    <property type="entry name" value="GIY-YIG_SegABCDEFG"/>
    <property type="match status" value="1"/>
</dbReference>
<dbReference type="SUPFAM" id="SSF82771">
    <property type="entry name" value="GIY-YIG endonuclease"/>
    <property type="match status" value="1"/>
</dbReference>
<evidence type="ECO:0000256" key="2">
    <source>
        <dbReference type="ARBA" id="ARBA00010045"/>
    </source>
</evidence>
<dbReference type="GO" id="GO:0004519">
    <property type="term" value="F:endonuclease activity"/>
    <property type="evidence" value="ECO:0007669"/>
    <property type="project" value="UniProtKB-KW"/>
</dbReference>
<dbReference type="SUPFAM" id="SSF64496">
    <property type="entry name" value="DNA-binding domain of intron-encoded endonucleases"/>
    <property type="match status" value="1"/>
</dbReference>
<dbReference type="SMART" id="SM00465">
    <property type="entry name" value="GIYc"/>
    <property type="match status" value="1"/>
</dbReference>
<keyword evidence="5" id="KW-0378">Hydrolase</keyword>
<dbReference type="RefSeq" id="YP_009030685.1">
    <property type="nucleotide sequence ID" value="NC_024125.2"/>
</dbReference>
<evidence type="ECO:0000259" key="4">
    <source>
        <dbReference type="PROSITE" id="PS50164"/>
    </source>
</evidence>
<reference evidence="5 6" key="1">
    <citation type="submission" date="2014-10" db="EMBL/GenBank/DDBJ databases">
        <title>Complete genome sequence of e11/2, a T-even type bacteriophage specific for E. coli O157:H7.</title>
        <authorList>
            <person name="Coffey B."/>
            <person name="Ross P."/>
            <person name="O'Flynn G."/>
            <person name="O'Sullivan O."/>
            <person name="Casey A."/>
            <person name="Callanan M."/>
            <person name="Coffey A."/>
            <person name="McAuliffe O."/>
        </authorList>
    </citation>
    <scope>NUCLEOTIDE SEQUENCE [LARGE SCALE GENOMIC DNA]</scope>
</reference>
<keyword evidence="3" id="KW-0460">Magnesium</keyword>
<comment type="similarity">
    <text evidence="2">To endonucleases of group I introns of fungi and phage.</text>
</comment>
<dbReference type="GO" id="GO:0003677">
    <property type="term" value="F:DNA binding"/>
    <property type="evidence" value="ECO:0007669"/>
    <property type="project" value="InterPro"/>
</dbReference>
<dbReference type="GeneID" id="19485228"/>
<proteinExistence type="predicted"/>
<evidence type="ECO:0000256" key="3">
    <source>
        <dbReference type="ARBA" id="ARBA00022842"/>
    </source>
</evidence>
<keyword evidence="5" id="KW-0540">Nuclease</keyword>
<organism evidence="5 6">
    <name type="scientific">Escherichia phage vB_EcoM_112</name>
    <dbReference type="NCBI Taxonomy" id="1495285"/>
    <lineage>
        <taxon>Viruses</taxon>
        <taxon>Duplodnaviria</taxon>
        <taxon>Heunggongvirae</taxon>
        <taxon>Uroviricota</taxon>
        <taxon>Caudoviricetes</taxon>
        <taxon>Pantevenvirales</taxon>
        <taxon>Straboviridae</taxon>
        <taxon>Tevenvirinae</taxon>
        <taxon>Tequatrovirus</taxon>
        <taxon>Tequatrovirus e112</taxon>
    </lineage>
</organism>
<evidence type="ECO:0000313" key="6">
    <source>
        <dbReference type="Proteomes" id="UP000024439"/>
    </source>
</evidence>
<evidence type="ECO:0000313" key="5">
    <source>
        <dbReference type="EMBL" id="AHY83278.1"/>
    </source>
</evidence>
<name>A0A023ZV60_9CAUD</name>
<dbReference type="InterPro" id="IPR000305">
    <property type="entry name" value="GIY-YIG_endonuc"/>
</dbReference>
<keyword evidence="5" id="KW-0255">Endonuclease</keyword>
<dbReference type="InterPro" id="IPR035901">
    <property type="entry name" value="GIY-YIG_endonuc_sf"/>
</dbReference>
<comment type="cofactor">
    <cofactor evidence="1">
        <name>Mg(2+)</name>
        <dbReference type="ChEBI" id="CHEBI:18420"/>
    </cofactor>
</comment>
<dbReference type="KEGG" id="vg:19485228"/>
<dbReference type="PROSITE" id="PS50164">
    <property type="entry name" value="GIY_YIG"/>
    <property type="match status" value="1"/>
</dbReference>
<dbReference type="Gene3D" id="3.40.1440.10">
    <property type="entry name" value="GIY-YIG endonuclease"/>
    <property type="match status" value="1"/>
</dbReference>
<evidence type="ECO:0000256" key="1">
    <source>
        <dbReference type="ARBA" id="ARBA00001946"/>
    </source>
</evidence>
<gene>
    <name evidence="5" type="ORF">e112_080</name>
</gene>
<keyword evidence="6" id="KW-1185">Reference proteome</keyword>
<protein>
    <submittedName>
        <fullName evidence="5">Putative endonuclease</fullName>
    </submittedName>
</protein>
<dbReference type="Proteomes" id="UP000024439">
    <property type="component" value="Segment"/>
</dbReference>
<feature type="domain" description="GIY-YIG" evidence="4">
    <location>
        <begin position="3"/>
        <end position="86"/>
    </location>
</feature>
<sequence length="276" mass="31642">MHRYYIIYKITNIINSKEYIGAHSTDNINDGYMGSGTLIRAALLKYGRKNFNKEILHVFDNEKQMYDKEAELVTEEYCLKENTYNIKPGGKGGTAYEQTLEHRRKNSLANKGKKRTEETKIAISRALKKYKRTPEHQANLNKAVSIAMKRKDVRSKLAGERSEKDKLSISNGVKKYYNSLSEEERELHRKRIIEGKKNSPMSLESRQKLSKALKGLQVGSKNPMYGKISPTSKTVSVDGIKYDSIKKCSNAIKVSRHLILKCCNSTDEAWKNWILL</sequence>
<dbReference type="Pfam" id="PF07460">
    <property type="entry name" value="NUMOD3"/>
    <property type="match status" value="1"/>
</dbReference>